<accession>A0ABY2VJX9</accession>
<dbReference type="Proteomes" id="UP000310095">
    <property type="component" value="Unassembled WGS sequence"/>
</dbReference>
<keyword evidence="2" id="KW-0479">Metal-binding</keyword>
<keyword evidence="3" id="KW-0378">Hydrolase</keyword>
<dbReference type="Gene3D" id="3.40.50.1000">
    <property type="entry name" value="HAD superfamily/HAD-like"/>
    <property type="match status" value="1"/>
</dbReference>
<dbReference type="EMBL" id="VAVY01000001">
    <property type="protein sequence ID" value="TMM65913.1"/>
    <property type="molecule type" value="Genomic_DNA"/>
</dbReference>
<gene>
    <name evidence="3" type="ORF">FEF10_00210</name>
</gene>
<dbReference type="Gene3D" id="1.10.150.240">
    <property type="entry name" value="Putative phosphatase, domain 2"/>
    <property type="match status" value="1"/>
</dbReference>
<dbReference type="PANTHER" id="PTHR43434">
    <property type="entry name" value="PHOSPHOGLYCOLATE PHOSPHATASE"/>
    <property type="match status" value="1"/>
</dbReference>
<dbReference type="SFLD" id="SFLDS00003">
    <property type="entry name" value="Haloacid_Dehalogenase"/>
    <property type="match status" value="1"/>
</dbReference>
<evidence type="ECO:0000313" key="3">
    <source>
        <dbReference type="EMBL" id="TMM65913.1"/>
    </source>
</evidence>
<dbReference type="InterPro" id="IPR023214">
    <property type="entry name" value="HAD_sf"/>
</dbReference>
<evidence type="ECO:0000256" key="2">
    <source>
        <dbReference type="ARBA" id="ARBA00022723"/>
    </source>
</evidence>
<dbReference type="InterPro" id="IPR023198">
    <property type="entry name" value="PGP-like_dom2"/>
</dbReference>
<dbReference type="InterPro" id="IPR050155">
    <property type="entry name" value="HAD-like_hydrolase_sf"/>
</dbReference>
<comment type="cofactor">
    <cofactor evidence="1">
        <name>Mg(2+)</name>
        <dbReference type="ChEBI" id="CHEBI:18420"/>
    </cofactor>
</comment>
<dbReference type="SFLD" id="SFLDG01129">
    <property type="entry name" value="C1.5:_HAD__Beta-PGM__Phosphata"/>
    <property type="match status" value="1"/>
</dbReference>
<dbReference type="SUPFAM" id="SSF56784">
    <property type="entry name" value="HAD-like"/>
    <property type="match status" value="1"/>
</dbReference>
<evidence type="ECO:0000313" key="4">
    <source>
        <dbReference type="Proteomes" id="UP000310095"/>
    </source>
</evidence>
<organism evidence="3 4">
    <name type="scientific">Pseudomonas protegens</name>
    <dbReference type="NCBI Taxonomy" id="380021"/>
    <lineage>
        <taxon>Bacteria</taxon>
        <taxon>Pseudomonadati</taxon>
        <taxon>Pseudomonadota</taxon>
        <taxon>Gammaproteobacteria</taxon>
        <taxon>Pseudomonadales</taxon>
        <taxon>Pseudomonadaceae</taxon>
        <taxon>Pseudomonas</taxon>
    </lineage>
</organism>
<keyword evidence="4" id="KW-1185">Reference proteome</keyword>
<proteinExistence type="predicted"/>
<reference evidence="3 4" key="1">
    <citation type="submission" date="2019-05" db="EMBL/GenBank/DDBJ databases">
        <title>Identification and Biocontrol Activity Analysis of Biocontrol Strain PF-1 Based on Genome-wide Data.</title>
        <authorList>
            <person name="Qi J."/>
        </authorList>
    </citation>
    <scope>NUCLEOTIDE SEQUENCE [LARGE SCALE GENOMIC DNA]</scope>
    <source>
        <strain evidence="3 4">PF-1</strain>
    </source>
</reference>
<sequence length="234" mass="26075">MSYRLVIFDFDGTLADSFPFFVSVFNQVADRHAFSRIHPQELDCLRKLGAREIMAHLGMPRWKLPMVARTFMGLMKKHQSAIPLFDNIAQTLSHLDEKGLILAVVSSNSRENITHILGASCRHIRALECGVSIFGKASRLRRVMRRFDVEREQVIYIGDQPMDGEAAATAGIAFGAVAWGYGAYDAFHRLQPQEWFADVSEFGGYARNRLGGGCAARGLCQLRRLGWVQGSAPG</sequence>
<dbReference type="PANTHER" id="PTHR43434:SF13">
    <property type="entry name" value="PHOSPHOGLYCOLATE PHOSPHATASE"/>
    <property type="match status" value="1"/>
</dbReference>
<dbReference type="InterPro" id="IPR036412">
    <property type="entry name" value="HAD-like_sf"/>
</dbReference>
<protein>
    <submittedName>
        <fullName evidence="3">HAD family hydrolase</fullName>
    </submittedName>
</protein>
<dbReference type="InterPro" id="IPR041492">
    <property type="entry name" value="HAD_2"/>
</dbReference>
<dbReference type="GO" id="GO:0016787">
    <property type="term" value="F:hydrolase activity"/>
    <property type="evidence" value="ECO:0007669"/>
    <property type="project" value="UniProtKB-KW"/>
</dbReference>
<name>A0ABY2VJX9_9PSED</name>
<evidence type="ECO:0000256" key="1">
    <source>
        <dbReference type="ARBA" id="ARBA00001946"/>
    </source>
</evidence>
<dbReference type="Pfam" id="PF13419">
    <property type="entry name" value="HAD_2"/>
    <property type="match status" value="1"/>
</dbReference>
<dbReference type="RefSeq" id="WP_011060655.1">
    <property type="nucleotide sequence ID" value="NZ_CP022097.2"/>
</dbReference>
<comment type="caution">
    <text evidence="3">The sequence shown here is derived from an EMBL/GenBank/DDBJ whole genome shotgun (WGS) entry which is preliminary data.</text>
</comment>